<name>A0ABQ8GC06_9PEZI</name>
<feature type="region of interest" description="Disordered" evidence="1">
    <location>
        <begin position="550"/>
        <end position="584"/>
    </location>
</feature>
<feature type="compositionally biased region" description="Polar residues" evidence="1">
    <location>
        <begin position="480"/>
        <end position="489"/>
    </location>
</feature>
<feature type="region of interest" description="Disordered" evidence="1">
    <location>
        <begin position="617"/>
        <end position="653"/>
    </location>
</feature>
<feature type="region of interest" description="Disordered" evidence="1">
    <location>
        <begin position="264"/>
        <end position="287"/>
    </location>
</feature>
<feature type="region of interest" description="Disordered" evidence="1">
    <location>
        <begin position="377"/>
        <end position="407"/>
    </location>
</feature>
<evidence type="ECO:0000313" key="4">
    <source>
        <dbReference type="Proteomes" id="UP000774617"/>
    </source>
</evidence>
<evidence type="ECO:0000256" key="1">
    <source>
        <dbReference type="SAM" id="MobiDB-lite"/>
    </source>
</evidence>
<dbReference type="PANTHER" id="PTHR40370">
    <property type="entry name" value="EXPRESSED PROTEIN"/>
    <property type="match status" value="1"/>
</dbReference>
<protein>
    <recommendedName>
        <fullName evidence="2">DUF3074 domain-containing protein</fullName>
    </recommendedName>
</protein>
<dbReference type="InterPro" id="IPR024500">
    <property type="entry name" value="DUF3074"/>
</dbReference>
<keyword evidence="4" id="KW-1185">Reference proteome</keyword>
<feature type="compositionally biased region" description="Basic and acidic residues" evidence="1">
    <location>
        <begin position="492"/>
        <end position="537"/>
    </location>
</feature>
<feature type="domain" description="DUF3074" evidence="2">
    <location>
        <begin position="121"/>
        <end position="328"/>
    </location>
</feature>
<evidence type="ECO:0000259" key="2">
    <source>
        <dbReference type="Pfam" id="PF11274"/>
    </source>
</evidence>
<sequence>MASAQLHEALQTLRPKDFATDVPVDDLANFMRNIFANAETIVNSVPQPPGGTDFLSSKRKRTDINGAHNASEMTVADARAPPFDPSFEDIQKAWGKPIKANPNPLSVAVYKMAGADRYGSWFARRSVHEGLGFTKWKKALQREFVESLAVQGDPGSGSIRGIGGDRRLEEKVVDGLGKLEVLQLSAKFPAPTAPREFSTMLLTSDKALGEKSRPHVQGHAASEQIPRHYMIVSIPCEHPEAPRRDGLVRGQYESVEMIREIPLIPAKSAEDGKTGRKEEADPDDPEANPVEWIMITRSDPGGGIPRFLVDRGTPGAIVADTSKFLDWACAKDEIEDPEGDSKRQASAINEKQALDAAQEAEPRQSFSAASRNVQLTGVGTSIADRPLTDPSTIKPSDGSNGIFSSMKDAVGNGIQNYAPQSVASYLQPSMQDSSPSSESDTVSDTSSLRSFASAEQWATADGGPPDEEQPPALPPRRTSGDSMDSSLTKNKIRYDKELSKIDSKRAALDDKMRKVRDKEQVRTQQISEREEREKRKAVEKYEREMAKLEAKREKEARKMEQRKKKEEEKNTVTRMQRERDEFKFRAEMAERENRLLKEQIGELQQQNTLLVQRVGKTQEGKQALKAISNELSRGRSGSAASSSKSKSSKKSVE</sequence>
<dbReference type="PANTHER" id="PTHR40370:SF1">
    <property type="entry name" value="DUF3074 DOMAIN-CONTAINING PROTEIN"/>
    <property type="match status" value="1"/>
</dbReference>
<proteinExistence type="predicted"/>
<comment type="caution">
    <text evidence="3">The sequence shown here is derived from an EMBL/GenBank/DDBJ whole genome shotgun (WGS) entry which is preliminary data.</text>
</comment>
<dbReference type="Proteomes" id="UP000774617">
    <property type="component" value="Unassembled WGS sequence"/>
</dbReference>
<organism evidence="3 4">
    <name type="scientific">Macrophomina phaseolina</name>
    <dbReference type="NCBI Taxonomy" id="35725"/>
    <lineage>
        <taxon>Eukaryota</taxon>
        <taxon>Fungi</taxon>
        <taxon>Dikarya</taxon>
        <taxon>Ascomycota</taxon>
        <taxon>Pezizomycotina</taxon>
        <taxon>Dothideomycetes</taxon>
        <taxon>Dothideomycetes incertae sedis</taxon>
        <taxon>Botryosphaeriales</taxon>
        <taxon>Botryosphaeriaceae</taxon>
        <taxon>Macrophomina</taxon>
    </lineage>
</organism>
<dbReference type="EMBL" id="JAGTJR010000014">
    <property type="protein sequence ID" value="KAH7049220.1"/>
    <property type="molecule type" value="Genomic_DNA"/>
</dbReference>
<feature type="compositionally biased region" description="Basic and acidic residues" evidence="1">
    <location>
        <begin position="268"/>
        <end position="279"/>
    </location>
</feature>
<evidence type="ECO:0000313" key="3">
    <source>
        <dbReference type="EMBL" id="KAH7049220.1"/>
    </source>
</evidence>
<feature type="compositionally biased region" description="Low complexity" evidence="1">
    <location>
        <begin position="427"/>
        <end position="447"/>
    </location>
</feature>
<feature type="region of interest" description="Disordered" evidence="1">
    <location>
        <begin position="422"/>
        <end position="537"/>
    </location>
</feature>
<feature type="compositionally biased region" description="Polar residues" evidence="1">
    <location>
        <begin position="389"/>
        <end position="403"/>
    </location>
</feature>
<feature type="compositionally biased region" description="Low complexity" evidence="1">
    <location>
        <begin position="634"/>
        <end position="645"/>
    </location>
</feature>
<reference evidence="3 4" key="1">
    <citation type="journal article" date="2021" name="Nat. Commun.">
        <title>Genetic determinants of endophytism in the Arabidopsis root mycobiome.</title>
        <authorList>
            <person name="Mesny F."/>
            <person name="Miyauchi S."/>
            <person name="Thiergart T."/>
            <person name="Pickel B."/>
            <person name="Atanasova L."/>
            <person name="Karlsson M."/>
            <person name="Huettel B."/>
            <person name="Barry K.W."/>
            <person name="Haridas S."/>
            <person name="Chen C."/>
            <person name="Bauer D."/>
            <person name="Andreopoulos W."/>
            <person name="Pangilinan J."/>
            <person name="LaButti K."/>
            <person name="Riley R."/>
            <person name="Lipzen A."/>
            <person name="Clum A."/>
            <person name="Drula E."/>
            <person name="Henrissat B."/>
            <person name="Kohler A."/>
            <person name="Grigoriev I.V."/>
            <person name="Martin F.M."/>
            <person name="Hacquard S."/>
        </authorList>
    </citation>
    <scope>NUCLEOTIDE SEQUENCE [LARGE SCALE GENOMIC DNA]</scope>
    <source>
        <strain evidence="3 4">MPI-SDFR-AT-0080</strain>
    </source>
</reference>
<accession>A0ABQ8GC06</accession>
<dbReference type="Gene3D" id="3.30.530.20">
    <property type="match status" value="1"/>
</dbReference>
<dbReference type="Pfam" id="PF11274">
    <property type="entry name" value="DUF3074"/>
    <property type="match status" value="1"/>
</dbReference>
<dbReference type="InterPro" id="IPR023393">
    <property type="entry name" value="START-like_dom_sf"/>
</dbReference>
<dbReference type="SUPFAM" id="SSF55961">
    <property type="entry name" value="Bet v1-like"/>
    <property type="match status" value="1"/>
</dbReference>
<gene>
    <name evidence="3" type="ORF">B0J12DRAFT_98023</name>
</gene>